<dbReference type="PANTHER" id="PTHR46796">
    <property type="entry name" value="HTH-TYPE TRANSCRIPTIONAL ACTIVATOR RHAS-RELATED"/>
    <property type="match status" value="1"/>
</dbReference>
<keyword evidence="6" id="KW-1185">Reference proteome</keyword>
<comment type="caution">
    <text evidence="5">The sequence shown here is derived from an EMBL/GenBank/DDBJ whole genome shotgun (WGS) entry which is preliminary data.</text>
</comment>
<dbReference type="GO" id="GO:0003700">
    <property type="term" value="F:DNA-binding transcription factor activity"/>
    <property type="evidence" value="ECO:0007669"/>
    <property type="project" value="InterPro"/>
</dbReference>
<feature type="domain" description="HTH araC/xylS-type" evidence="4">
    <location>
        <begin position="201"/>
        <end position="299"/>
    </location>
</feature>
<dbReference type="InterPro" id="IPR050204">
    <property type="entry name" value="AraC_XylS_family_regulators"/>
</dbReference>
<name>A0A365R2W8_9BURK</name>
<evidence type="ECO:0000259" key="4">
    <source>
        <dbReference type="PROSITE" id="PS01124"/>
    </source>
</evidence>
<accession>A0A365R2W8</accession>
<dbReference type="PROSITE" id="PS01124">
    <property type="entry name" value="HTH_ARAC_FAMILY_2"/>
    <property type="match status" value="1"/>
</dbReference>
<dbReference type="Proteomes" id="UP000252458">
    <property type="component" value="Unassembled WGS sequence"/>
</dbReference>
<sequence length="301" mass="34026">MTAAQSDNASSDFMPADLRQSVVTQTLPHAQVSISRLKTSRRDIGRTAPYELEDADLVVLQLRAFGEQELWLDGRVARFVPYQAGTVTIHDLDRRWVSDLKGTFDCIHFHLPRRTLEETVDELGGRQRPQLYLPPHLSKVDPIIHRLGQALLPALAQPGHASQLFVDHVALAFQAHVARQYGGVSERREKSTGKLTAWQERMAKGFLLEHLTGNVSIADVAKACGLSRGYFVKAFHQTTGLPPHRWLINQRIERAIMYMRTSSMPLHMISDICGFADQSHFTRTFTRVTGVSPRRWRADNI</sequence>
<dbReference type="SUPFAM" id="SSF46689">
    <property type="entry name" value="Homeodomain-like"/>
    <property type="match status" value="2"/>
</dbReference>
<organism evidence="5 6">
    <name type="scientific">Burkholderia reimsis</name>
    <dbReference type="NCBI Taxonomy" id="2234132"/>
    <lineage>
        <taxon>Bacteria</taxon>
        <taxon>Pseudomonadati</taxon>
        <taxon>Pseudomonadota</taxon>
        <taxon>Betaproteobacteria</taxon>
        <taxon>Burkholderiales</taxon>
        <taxon>Burkholderiaceae</taxon>
        <taxon>Burkholderia</taxon>
    </lineage>
</organism>
<evidence type="ECO:0000256" key="2">
    <source>
        <dbReference type="ARBA" id="ARBA00023125"/>
    </source>
</evidence>
<dbReference type="EMBL" id="QMFZ01000001">
    <property type="protein sequence ID" value="RBB43040.1"/>
    <property type="molecule type" value="Genomic_DNA"/>
</dbReference>
<keyword evidence="2" id="KW-0238">DNA-binding</keyword>
<dbReference type="InterPro" id="IPR018062">
    <property type="entry name" value="HTH_AraC-typ_CS"/>
</dbReference>
<dbReference type="GO" id="GO:0043565">
    <property type="term" value="F:sequence-specific DNA binding"/>
    <property type="evidence" value="ECO:0007669"/>
    <property type="project" value="InterPro"/>
</dbReference>
<dbReference type="InterPro" id="IPR018060">
    <property type="entry name" value="HTH_AraC"/>
</dbReference>
<dbReference type="RefSeq" id="WP_113044602.1">
    <property type="nucleotide sequence ID" value="NZ_QMFZ01000001.1"/>
</dbReference>
<dbReference type="SMART" id="SM00342">
    <property type="entry name" value="HTH_ARAC"/>
    <property type="match status" value="1"/>
</dbReference>
<dbReference type="AlphaFoldDB" id="A0A365R2W8"/>
<dbReference type="PANTHER" id="PTHR46796:SF14">
    <property type="entry name" value="TRANSCRIPTIONAL REGULATORY PROTEIN"/>
    <property type="match status" value="1"/>
</dbReference>
<dbReference type="PROSITE" id="PS00041">
    <property type="entry name" value="HTH_ARAC_FAMILY_1"/>
    <property type="match status" value="1"/>
</dbReference>
<gene>
    <name evidence="5" type="ORF">DPV79_01695</name>
</gene>
<evidence type="ECO:0000313" key="5">
    <source>
        <dbReference type="EMBL" id="RBB43040.1"/>
    </source>
</evidence>
<evidence type="ECO:0000313" key="6">
    <source>
        <dbReference type="Proteomes" id="UP000252458"/>
    </source>
</evidence>
<dbReference type="Gene3D" id="1.10.10.60">
    <property type="entry name" value="Homeodomain-like"/>
    <property type="match status" value="2"/>
</dbReference>
<proteinExistence type="predicted"/>
<evidence type="ECO:0000256" key="1">
    <source>
        <dbReference type="ARBA" id="ARBA00023015"/>
    </source>
</evidence>
<dbReference type="Pfam" id="PF12833">
    <property type="entry name" value="HTH_18"/>
    <property type="match status" value="1"/>
</dbReference>
<dbReference type="InterPro" id="IPR009057">
    <property type="entry name" value="Homeodomain-like_sf"/>
</dbReference>
<protein>
    <submittedName>
        <fullName evidence="5">AraC family transcriptional regulator</fullName>
    </submittedName>
</protein>
<keyword evidence="1" id="KW-0805">Transcription regulation</keyword>
<keyword evidence="3" id="KW-0804">Transcription</keyword>
<evidence type="ECO:0000256" key="3">
    <source>
        <dbReference type="ARBA" id="ARBA00023163"/>
    </source>
</evidence>
<reference evidence="5 6" key="1">
    <citation type="submission" date="2018-06" db="EMBL/GenBank/DDBJ databases">
        <title>Draft genome sequence of Burkholderia reimsis strain BE51 isolated from a French agricultural soil.</title>
        <authorList>
            <person name="Esmaeel Q."/>
        </authorList>
    </citation>
    <scope>NUCLEOTIDE SEQUENCE [LARGE SCALE GENOMIC DNA]</scope>
    <source>
        <strain evidence="5 6">BE51</strain>
    </source>
</reference>